<dbReference type="EMBL" id="JABUOH010000036">
    <property type="protein sequence ID" value="NWN45724.1"/>
    <property type="molecule type" value="Genomic_DNA"/>
</dbReference>
<accession>A0A851HHG1</accession>
<sequence>MNLLKNKIFMNFVKYITIILISFIFVRLYVNHSKKEYFKKHPLPPHYSLTDSELISQTKEEYEKNVQKWKDHCYFAETQKANYITSAERIRDILGKQDKTLYDIEGNEHTYKYKKGFFKDEWYLDNILLGNSCNEDSIGWKLYYLNDTRPPQPPRGVAKPTEIAPKPESQEWNRFTGKYFNTTTYNFDGYI</sequence>
<reference evidence="2 3" key="1">
    <citation type="submission" date="2020-06" db="EMBL/GenBank/DDBJ databases">
        <title>Draft genome sequence of Candidatus Phytoplasma pruni (X-disease group, subgroup 16SrIII-B) strain ChTDIII from Argentina.</title>
        <authorList>
            <person name="Fernandez F.D."/>
            <person name="Zuebert C."/>
            <person name="Huettel B."/>
            <person name="Kube M."/>
            <person name="Conci L.R."/>
        </authorList>
    </citation>
    <scope>NUCLEOTIDE SEQUENCE [LARGE SCALE GENOMIC DNA]</scope>
    <source>
        <strain evidence="2 3">ChTDIII</strain>
    </source>
</reference>
<gene>
    <name evidence="2" type="ORF">HR065_01325</name>
</gene>
<evidence type="ECO:0000256" key="1">
    <source>
        <dbReference type="SAM" id="Phobius"/>
    </source>
</evidence>
<comment type="caution">
    <text evidence="2">The sequence shown here is derived from an EMBL/GenBank/DDBJ whole genome shotgun (WGS) entry which is preliminary data.</text>
</comment>
<evidence type="ECO:0000313" key="2">
    <source>
        <dbReference type="EMBL" id="NWN45724.1"/>
    </source>
</evidence>
<proteinExistence type="predicted"/>
<keyword evidence="1" id="KW-0472">Membrane</keyword>
<protein>
    <submittedName>
        <fullName evidence="2">Uncharacterized protein</fullName>
    </submittedName>
</protein>
<feature type="transmembrane region" description="Helical" evidence="1">
    <location>
        <begin position="12"/>
        <end position="30"/>
    </location>
</feature>
<keyword evidence="1" id="KW-0812">Transmembrane</keyword>
<name>A0A851HHG1_9MOLU</name>
<organism evidence="2 3">
    <name type="scientific">Candidatus Phytoplasma pruni</name>
    <dbReference type="NCBI Taxonomy" id="479893"/>
    <lineage>
        <taxon>Bacteria</taxon>
        <taxon>Bacillati</taxon>
        <taxon>Mycoplasmatota</taxon>
        <taxon>Mollicutes</taxon>
        <taxon>Acholeplasmatales</taxon>
        <taxon>Acholeplasmataceae</taxon>
        <taxon>Candidatus Phytoplasma</taxon>
        <taxon>16SrIII (X-disease group)</taxon>
    </lineage>
</organism>
<keyword evidence="3" id="KW-1185">Reference proteome</keyword>
<dbReference type="Proteomes" id="UP000568109">
    <property type="component" value="Unassembled WGS sequence"/>
</dbReference>
<evidence type="ECO:0000313" key="3">
    <source>
        <dbReference type="Proteomes" id="UP000568109"/>
    </source>
</evidence>
<dbReference type="AlphaFoldDB" id="A0A851HHG1"/>
<dbReference type="RefSeq" id="WP_178734124.1">
    <property type="nucleotide sequence ID" value="NZ_JABUOH010000036.1"/>
</dbReference>
<keyword evidence="1" id="KW-1133">Transmembrane helix</keyword>